<keyword evidence="3" id="KW-1185">Reference proteome</keyword>
<gene>
    <name evidence="2" type="ORF">PCOR1329_LOCUS20651</name>
</gene>
<dbReference type="Proteomes" id="UP001189429">
    <property type="component" value="Unassembled WGS sequence"/>
</dbReference>
<sequence>QASGEATPLTPRMLSHPARPGPKQAVDGVIGDLEAGFETPVVSPQVHARADADWRARGPAHGGHAARPEQRGGLPPSFRLEGFRSADLNVLYHVSDDPGRVVGGRRTYWNNLDDGDRSFFLYYHAETTVWVLSPLFSEGRDLLAEAQQGQRTG</sequence>
<feature type="non-terminal residue" evidence="2">
    <location>
        <position position="153"/>
    </location>
</feature>
<evidence type="ECO:0000313" key="3">
    <source>
        <dbReference type="Proteomes" id="UP001189429"/>
    </source>
</evidence>
<feature type="region of interest" description="Disordered" evidence="1">
    <location>
        <begin position="1"/>
        <end position="27"/>
    </location>
</feature>
<proteinExistence type="predicted"/>
<evidence type="ECO:0000256" key="1">
    <source>
        <dbReference type="SAM" id="MobiDB-lite"/>
    </source>
</evidence>
<evidence type="ECO:0000313" key="2">
    <source>
        <dbReference type="EMBL" id="CAK0818313.1"/>
    </source>
</evidence>
<name>A0ABN9RHM1_9DINO</name>
<protein>
    <submittedName>
        <fullName evidence="2">Uncharacterized protein</fullName>
    </submittedName>
</protein>
<feature type="non-terminal residue" evidence="2">
    <location>
        <position position="1"/>
    </location>
</feature>
<organism evidence="2 3">
    <name type="scientific">Prorocentrum cordatum</name>
    <dbReference type="NCBI Taxonomy" id="2364126"/>
    <lineage>
        <taxon>Eukaryota</taxon>
        <taxon>Sar</taxon>
        <taxon>Alveolata</taxon>
        <taxon>Dinophyceae</taxon>
        <taxon>Prorocentrales</taxon>
        <taxon>Prorocentraceae</taxon>
        <taxon>Prorocentrum</taxon>
    </lineage>
</organism>
<dbReference type="EMBL" id="CAUYUJ010006694">
    <property type="protein sequence ID" value="CAK0818313.1"/>
    <property type="molecule type" value="Genomic_DNA"/>
</dbReference>
<feature type="region of interest" description="Disordered" evidence="1">
    <location>
        <begin position="56"/>
        <end position="75"/>
    </location>
</feature>
<comment type="caution">
    <text evidence="2">The sequence shown here is derived from an EMBL/GenBank/DDBJ whole genome shotgun (WGS) entry which is preliminary data.</text>
</comment>
<accession>A0ABN9RHM1</accession>
<reference evidence="2" key="1">
    <citation type="submission" date="2023-10" db="EMBL/GenBank/DDBJ databases">
        <authorList>
            <person name="Chen Y."/>
            <person name="Shah S."/>
            <person name="Dougan E. K."/>
            <person name="Thang M."/>
            <person name="Chan C."/>
        </authorList>
    </citation>
    <scope>NUCLEOTIDE SEQUENCE [LARGE SCALE GENOMIC DNA]</scope>
</reference>